<organism evidence="3">
    <name type="scientific">Sesamum angustifolium</name>
    <dbReference type="NCBI Taxonomy" id="2727405"/>
    <lineage>
        <taxon>Eukaryota</taxon>
        <taxon>Viridiplantae</taxon>
        <taxon>Streptophyta</taxon>
        <taxon>Embryophyta</taxon>
        <taxon>Tracheophyta</taxon>
        <taxon>Spermatophyta</taxon>
        <taxon>Magnoliopsida</taxon>
        <taxon>eudicotyledons</taxon>
        <taxon>Gunneridae</taxon>
        <taxon>Pentapetalae</taxon>
        <taxon>asterids</taxon>
        <taxon>lamiids</taxon>
        <taxon>Lamiales</taxon>
        <taxon>Pedaliaceae</taxon>
        <taxon>Sesamum</taxon>
    </lineage>
</organism>
<name>A0AAW2IJR8_9LAMI</name>
<evidence type="ECO:0000313" key="3">
    <source>
        <dbReference type="EMBL" id="KAL0282067.1"/>
    </source>
</evidence>
<protein>
    <submittedName>
        <fullName evidence="3">Coumaroyl-CoA:anthocyanidin 3-O-glucoside-6''-O-coumaroyltransferase 2</fullName>
    </submittedName>
</protein>
<accession>A0AAW2IJR8</accession>
<keyword evidence="1" id="KW-0808">Transferase</keyword>
<evidence type="ECO:0000256" key="1">
    <source>
        <dbReference type="ARBA" id="ARBA00022679"/>
    </source>
</evidence>
<dbReference type="Gene3D" id="3.30.559.10">
    <property type="entry name" value="Chloramphenicol acetyltransferase-like domain"/>
    <property type="match status" value="2"/>
</dbReference>
<keyword evidence="2" id="KW-0012">Acyltransferase</keyword>
<sequence length="491" mass="53945">MPLQYTKKIPTTSPSPFTTTLRMSSSTKLTVVERRLISPPSRSVTAASLPLTFLDIPWLLFSPGQPLFFYDFPVSTAEFRETILPNLETALSLTLQHFFPLAGKLVTPPLSSVPPRLEYTGDDSIMLTIAEATAADAGDFKNLTGNHPKLARYLKGLVPVLWSTGVGSKQPLLAVQITVFPEAGVCMGFALRHVVADGRTFNNFLRTWGELSKTGGVWGVDGSVTFHDRAVIKDPGGLESTLLKDWSNMKNSQKMEGINEANGLKHDFTRATFVLRPHEMEKIKTWILTRSGMLFGSAQLLLSPYVLTCAFIWACWMKTHQFTCEDIDSGEIVHYFGFIAGGITRLHYTVPNTYVGNLVGFGRSSATRKELMGENGVVYAAKAIGDTIKKLNGDMLGGAKNWISEWKVIHESELHVMVTGSPKLGVYGLDFGWGRPVKIEEVSIDTTGAISLCEGRQVVGAIEIGLALPRSKMDVFSTLFIKGMNSFDIHC</sequence>
<gene>
    <name evidence="3" type="ORF">Sangu_2972200</name>
</gene>
<reference evidence="3" key="2">
    <citation type="journal article" date="2024" name="Plant">
        <title>Genomic evolution and insights into agronomic trait innovations of Sesamum species.</title>
        <authorList>
            <person name="Miao H."/>
            <person name="Wang L."/>
            <person name="Qu L."/>
            <person name="Liu H."/>
            <person name="Sun Y."/>
            <person name="Le M."/>
            <person name="Wang Q."/>
            <person name="Wei S."/>
            <person name="Zheng Y."/>
            <person name="Lin W."/>
            <person name="Duan Y."/>
            <person name="Cao H."/>
            <person name="Xiong S."/>
            <person name="Wang X."/>
            <person name="Wei L."/>
            <person name="Li C."/>
            <person name="Ma Q."/>
            <person name="Ju M."/>
            <person name="Zhao R."/>
            <person name="Li G."/>
            <person name="Mu C."/>
            <person name="Tian Q."/>
            <person name="Mei H."/>
            <person name="Zhang T."/>
            <person name="Gao T."/>
            <person name="Zhang H."/>
        </authorList>
    </citation>
    <scope>NUCLEOTIDE SEQUENCE</scope>
    <source>
        <strain evidence="3">G01</strain>
    </source>
</reference>
<dbReference type="InterPro" id="IPR023213">
    <property type="entry name" value="CAT-like_dom_sf"/>
</dbReference>
<proteinExistence type="predicted"/>
<reference evidence="3" key="1">
    <citation type="submission" date="2020-06" db="EMBL/GenBank/DDBJ databases">
        <authorList>
            <person name="Li T."/>
            <person name="Hu X."/>
            <person name="Zhang T."/>
            <person name="Song X."/>
            <person name="Zhang H."/>
            <person name="Dai N."/>
            <person name="Sheng W."/>
            <person name="Hou X."/>
            <person name="Wei L."/>
        </authorList>
    </citation>
    <scope>NUCLEOTIDE SEQUENCE</scope>
    <source>
        <strain evidence="3">G01</strain>
        <tissue evidence="3">Leaf</tissue>
    </source>
</reference>
<evidence type="ECO:0000256" key="2">
    <source>
        <dbReference type="ARBA" id="ARBA00023315"/>
    </source>
</evidence>
<dbReference type="InterPro" id="IPR051504">
    <property type="entry name" value="Plant_metabolite_acyltrans"/>
</dbReference>
<comment type="caution">
    <text evidence="3">The sequence shown here is derived from an EMBL/GenBank/DDBJ whole genome shotgun (WGS) entry which is preliminary data.</text>
</comment>
<dbReference type="Pfam" id="PF02458">
    <property type="entry name" value="Transferase"/>
    <property type="match status" value="1"/>
</dbReference>
<dbReference type="AlphaFoldDB" id="A0AAW2IJR8"/>
<dbReference type="GO" id="GO:0016747">
    <property type="term" value="F:acyltransferase activity, transferring groups other than amino-acyl groups"/>
    <property type="evidence" value="ECO:0007669"/>
    <property type="project" value="UniProtKB-ARBA"/>
</dbReference>
<dbReference type="PANTHER" id="PTHR31625">
    <property type="match status" value="1"/>
</dbReference>
<dbReference type="EMBL" id="JACGWK010001851">
    <property type="protein sequence ID" value="KAL0282067.1"/>
    <property type="molecule type" value="Genomic_DNA"/>
</dbReference>